<feature type="domain" description="DUF6443" evidence="3">
    <location>
        <begin position="189"/>
        <end position="306"/>
    </location>
</feature>
<dbReference type="InterPro" id="IPR050708">
    <property type="entry name" value="T6SS_VgrG/RHS"/>
</dbReference>
<dbReference type="Proteomes" id="UP001266995">
    <property type="component" value="Unassembled WGS sequence"/>
</dbReference>
<dbReference type="EMBL" id="JAVSNH010000001">
    <property type="protein sequence ID" value="MDT4513153.1"/>
    <property type="molecule type" value="Genomic_DNA"/>
</dbReference>
<dbReference type="PANTHER" id="PTHR32305:SF15">
    <property type="entry name" value="PROTEIN RHSA-RELATED"/>
    <property type="match status" value="1"/>
</dbReference>
<organism evidence="4 5">
    <name type="scientific">Bacteroides cellulosilyticus</name>
    <dbReference type="NCBI Taxonomy" id="246787"/>
    <lineage>
        <taxon>Bacteria</taxon>
        <taxon>Pseudomonadati</taxon>
        <taxon>Bacteroidota</taxon>
        <taxon>Bacteroidia</taxon>
        <taxon>Bacteroidales</taxon>
        <taxon>Bacteroidaceae</taxon>
        <taxon>Bacteroides</taxon>
    </lineage>
</organism>
<evidence type="ECO:0000313" key="5">
    <source>
        <dbReference type="Proteomes" id="UP001266995"/>
    </source>
</evidence>
<dbReference type="Pfam" id="PF20041">
    <property type="entry name" value="DUF6443"/>
    <property type="match status" value="1"/>
</dbReference>
<evidence type="ECO:0000256" key="1">
    <source>
        <dbReference type="SAM" id="MobiDB-lite"/>
    </source>
</evidence>
<dbReference type="RefSeq" id="WP_313753408.1">
    <property type="nucleotide sequence ID" value="NZ_JAVSNH010000001.1"/>
</dbReference>
<accession>A0AAW8VLK2</accession>
<dbReference type="NCBIfam" id="TIGR03696">
    <property type="entry name" value="Rhs_assc_core"/>
    <property type="match status" value="1"/>
</dbReference>
<evidence type="ECO:0000256" key="2">
    <source>
        <dbReference type="SAM" id="SignalP"/>
    </source>
</evidence>
<gene>
    <name evidence="4" type="ORF">RO785_19460</name>
</gene>
<dbReference type="AlphaFoldDB" id="A0AAW8VLK2"/>
<dbReference type="InterPro" id="IPR045619">
    <property type="entry name" value="DUF6443"/>
</dbReference>
<dbReference type="Gene3D" id="2.180.10.10">
    <property type="entry name" value="RHS repeat-associated core"/>
    <property type="match status" value="2"/>
</dbReference>
<name>A0AAW8VLK2_9BACE</name>
<feature type="region of interest" description="Disordered" evidence="1">
    <location>
        <begin position="1023"/>
        <end position="1045"/>
    </location>
</feature>
<feature type="chain" id="PRO_5043454608" evidence="2">
    <location>
        <begin position="25"/>
        <end position="1231"/>
    </location>
</feature>
<evidence type="ECO:0000259" key="3">
    <source>
        <dbReference type="Pfam" id="PF20041"/>
    </source>
</evidence>
<reference evidence="4" key="1">
    <citation type="submission" date="2023-08" db="EMBL/GenBank/DDBJ databases">
        <title>Reintroducing virulent viruses to syntetic microbiomes.</title>
        <authorList>
            <person name="Wilde J."/>
            <person name="Boyes R."/>
            <person name="Robinson A.V."/>
            <person name="Daisley B.A."/>
            <person name="Allen-Vercoe E."/>
        </authorList>
    </citation>
    <scope>NUCLEOTIDE SEQUENCE</scope>
    <source>
        <strain evidence="4">225I_12FAA</strain>
    </source>
</reference>
<keyword evidence="2" id="KW-0732">Signal</keyword>
<comment type="caution">
    <text evidence="4">The sequence shown here is derived from an EMBL/GenBank/DDBJ whole genome shotgun (WGS) entry which is preliminary data.</text>
</comment>
<dbReference type="InterPro" id="IPR022385">
    <property type="entry name" value="Rhs_assc_core"/>
</dbReference>
<protein>
    <submittedName>
        <fullName evidence="4">DUF6443 domain-containing protein</fullName>
    </submittedName>
</protein>
<dbReference type="PANTHER" id="PTHR32305">
    <property type="match status" value="1"/>
</dbReference>
<sequence>MNAKLIKHIAMLLTCLCFCSQAYAEKVDLNTSVLDPFQGTTMENPFEIEISGRNFSFFRSERYSEGSTTKLSLYYRMQIDRPMVINLKSDSNVPLNTFIKNERGEDVKILYGNGSIENMLLMSGVYYIFQTTHDRNIEITLLVYGESPLASDDYNPNVRERYTPSQNMNYIRTIIPTSIVDTVDSLYYLSKTKHSIRYFDHLGRPVQEIAYKSSPHWEDIAVFHTYDALGRSAKQWLPVTGMSPLLSGTFISPTSIGQSAKKIYSDQAAFSYPVYDASLLNRVIENYGPGTAWQSTGHCEQYSYRTNTSTDGCLSFGISGISTAPLLLQKGQYPVSELTVVETKDEDGHIILTFTDREKHTILSRSVTAQETLDTYYVYNDLGSLCYVLPPMAVANLTSSPQSVLDKYAYQYRYDYRQRCISKKLPGCGWVEMVYDRNNRLVFAGDSEQQKRGECSFSIADQLGREVLNGVYQGALPDRNNCNASDIYAVFSPGVAGAREGYRINCPAGISLEKLKVLQANYYDRYTFASTLSGFGGGLGYVEDASVGKRYSGDPELHCKDLLTGRMTMVLGGNQKLYSTYYYDYDRNLIQERHTTLNGKIVVNKSSFNFSGQPVKAIEEYGTEISAQKSYSYDHMGRMVQEVHTLGKDSAKFISDYDLQGRIIRQTRIHGLDSLVTTNRYNIRSWIEAIESPLFSQKLHYTDGSGTPCYNGNISSMTCKGNDKVTRGYKFTYDGVSRMTDATYGEGDLINANPNRFTEQVTGYDKNGNILGLKRYGQTGASSYGLIDNLALTLNGNQLKAVNDAVTTSAYNNGFEFKDGAKVTTEYTYDTNGNLTKDLNKNIISIQYNMLNLPSIVSFSDGSTITYTYGADGMKLRTVHKIGSAITTTDYLGNVVYENGVAKLLLTGYGYVSLNDKKYHYYLQDHQGNNRVVVDSSGKVEETNHYYPFGGAFASTGNVQPYKYNGKELDAKKGLNWYDYGARMYDAALGRWHRVDPLAEKYYGITPYNYCFDNPIKYIDPDGFQPRPARPVRRGYRNGGRPNPYAFYPGEVRPQSYRETTNFSYRGTGLRRQVPLEEQRYLQVTNTPGGNEVQMSSGNKWGQSLSGALDLTDRYIDFRNRLVSLATTVKYSENGIVQKSLEMIINDPELAQKQLDYEAQARKIDEELGKLDFTGKSLAEILEISAERKDIIQERLGLSPKDILWNEFLTNPEAFQTVGTNRRVLPEFRQH</sequence>
<proteinExistence type="predicted"/>
<feature type="signal peptide" evidence="2">
    <location>
        <begin position="1"/>
        <end position="24"/>
    </location>
</feature>
<evidence type="ECO:0000313" key="4">
    <source>
        <dbReference type="EMBL" id="MDT4513153.1"/>
    </source>
</evidence>